<dbReference type="EMBL" id="QLMA01000001">
    <property type="protein sequence ID" value="RAJ87986.1"/>
    <property type="molecule type" value="Genomic_DNA"/>
</dbReference>
<dbReference type="GO" id="GO:0003677">
    <property type="term" value="F:DNA binding"/>
    <property type="evidence" value="ECO:0007669"/>
    <property type="project" value="UniProtKB-KW"/>
</dbReference>
<dbReference type="OrthoDB" id="9804055at2"/>
<dbReference type="InterPro" id="IPR036388">
    <property type="entry name" value="WH-like_DNA-bd_sf"/>
</dbReference>
<sequence>MITKKDQEVALALRQLVTAMNKRLRKQISNPEHLSIAELNVVGMLMQQKEMLPSELGAQLHISSQFMSQVLKRLLDLGYISRRISPEDKRKNLISLTKAGVQKVEHTRREREEWLAAQIAEIFTSKEKDTIKSTLALLKRLEDRIPIMQSKI</sequence>
<keyword evidence="3" id="KW-1185">Reference proteome</keyword>
<dbReference type="Pfam" id="PF12802">
    <property type="entry name" value="MarR_2"/>
    <property type="match status" value="1"/>
</dbReference>
<name>A0A327WF02_9BACT</name>
<evidence type="ECO:0000313" key="3">
    <source>
        <dbReference type="Proteomes" id="UP000249819"/>
    </source>
</evidence>
<keyword evidence="2" id="KW-0238">DNA-binding</keyword>
<evidence type="ECO:0000259" key="1">
    <source>
        <dbReference type="PROSITE" id="PS50995"/>
    </source>
</evidence>
<dbReference type="Gene3D" id="1.10.287.100">
    <property type="match status" value="1"/>
</dbReference>
<feature type="domain" description="HTH marR-type" evidence="1">
    <location>
        <begin position="6"/>
        <end position="143"/>
    </location>
</feature>
<dbReference type="InterPro" id="IPR000835">
    <property type="entry name" value="HTH_MarR-typ"/>
</dbReference>
<dbReference type="InterPro" id="IPR036390">
    <property type="entry name" value="WH_DNA-bd_sf"/>
</dbReference>
<dbReference type="InterPro" id="IPR052526">
    <property type="entry name" value="HTH-type_Bedaq_tolerance"/>
</dbReference>
<comment type="caution">
    <text evidence="2">The sequence shown here is derived from an EMBL/GenBank/DDBJ whole genome shotgun (WGS) entry which is preliminary data.</text>
</comment>
<protein>
    <submittedName>
        <fullName evidence="2">DNA-binding MarR family transcriptional regulator</fullName>
    </submittedName>
</protein>
<dbReference type="PROSITE" id="PS50995">
    <property type="entry name" value="HTH_MARR_2"/>
    <property type="match status" value="1"/>
</dbReference>
<dbReference type="Gene3D" id="1.10.10.10">
    <property type="entry name" value="Winged helix-like DNA-binding domain superfamily/Winged helix DNA-binding domain"/>
    <property type="match status" value="1"/>
</dbReference>
<dbReference type="SMART" id="SM00347">
    <property type="entry name" value="HTH_MARR"/>
    <property type="match status" value="1"/>
</dbReference>
<dbReference type="SUPFAM" id="SSF46785">
    <property type="entry name" value="Winged helix' DNA-binding domain"/>
    <property type="match status" value="1"/>
</dbReference>
<dbReference type="PANTHER" id="PTHR39515:SF2">
    <property type="entry name" value="HTH-TYPE TRANSCRIPTIONAL REGULATOR RV0880"/>
    <property type="match status" value="1"/>
</dbReference>
<proteinExistence type="predicted"/>
<dbReference type="Proteomes" id="UP000249819">
    <property type="component" value="Unassembled WGS sequence"/>
</dbReference>
<evidence type="ECO:0000313" key="2">
    <source>
        <dbReference type="EMBL" id="RAJ87986.1"/>
    </source>
</evidence>
<gene>
    <name evidence="2" type="ORF">CLV59_101751</name>
</gene>
<accession>A0A327WF02</accession>
<dbReference type="AlphaFoldDB" id="A0A327WF02"/>
<reference evidence="2 3" key="1">
    <citation type="submission" date="2018-06" db="EMBL/GenBank/DDBJ databases">
        <title>Genomic Encyclopedia of Archaeal and Bacterial Type Strains, Phase II (KMG-II): from individual species to whole genera.</title>
        <authorList>
            <person name="Goeker M."/>
        </authorList>
    </citation>
    <scope>NUCLEOTIDE SEQUENCE [LARGE SCALE GENOMIC DNA]</scope>
    <source>
        <strain evidence="2 3">DSM 29821</strain>
    </source>
</reference>
<organism evidence="2 3">
    <name type="scientific">Chitinophaga dinghuensis</name>
    <dbReference type="NCBI Taxonomy" id="1539050"/>
    <lineage>
        <taxon>Bacteria</taxon>
        <taxon>Pseudomonadati</taxon>
        <taxon>Bacteroidota</taxon>
        <taxon>Chitinophagia</taxon>
        <taxon>Chitinophagales</taxon>
        <taxon>Chitinophagaceae</taxon>
        <taxon>Chitinophaga</taxon>
    </lineage>
</organism>
<dbReference type="PANTHER" id="PTHR39515">
    <property type="entry name" value="CONSERVED PROTEIN"/>
    <property type="match status" value="1"/>
</dbReference>
<dbReference type="PRINTS" id="PR00598">
    <property type="entry name" value="HTHMARR"/>
</dbReference>
<dbReference type="GO" id="GO:0003700">
    <property type="term" value="F:DNA-binding transcription factor activity"/>
    <property type="evidence" value="ECO:0007669"/>
    <property type="project" value="InterPro"/>
</dbReference>
<dbReference type="RefSeq" id="WP_111590647.1">
    <property type="nucleotide sequence ID" value="NZ_QLMA01000001.1"/>
</dbReference>